<name>A0A1K0IDK9_CUPNE</name>
<evidence type="ECO:0000256" key="1">
    <source>
        <dbReference type="ARBA" id="ARBA00000085"/>
    </source>
</evidence>
<feature type="transmembrane region" description="Helical" evidence="9">
    <location>
        <begin position="180"/>
        <end position="196"/>
    </location>
</feature>
<evidence type="ECO:0000256" key="9">
    <source>
        <dbReference type="SAM" id="Phobius"/>
    </source>
</evidence>
<evidence type="ECO:0000256" key="5">
    <source>
        <dbReference type="ARBA" id="ARBA00022741"/>
    </source>
</evidence>
<dbReference type="CDD" id="cd00082">
    <property type="entry name" value="HisKA"/>
    <property type="match status" value="1"/>
</dbReference>
<dbReference type="InterPro" id="IPR036097">
    <property type="entry name" value="HisK_dim/P_sf"/>
</dbReference>
<feature type="domain" description="Histidine kinase" evidence="10">
    <location>
        <begin position="246"/>
        <end position="463"/>
    </location>
</feature>
<dbReference type="Pfam" id="PF02518">
    <property type="entry name" value="HATPase_c"/>
    <property type="match status" value="1"/>
</dbReference>
<keyword evidence="9" id="KW-0812">Transmembrane</keyword>
<dbReference type="SUPFAM" id="SSF55874">
    <property type="entry name" value="ATPase domain of HSP90 chaperone/DNA topoisomerase II/histidine kinase"/>
    <property type="match status" value="1"/>
</dbReference>
<dbReference type="EC" id="2.7.13.3" evidence="2"/>
<accession>A0A1K0IDK9</accession>
<dbReference type="PRINTS" id="PR00344">
    <property type="entry name" value="BCTRLSENSOR"/>
</dbReference>
<dbReference type="SMART" id="SM00387">
    <property type="entry name" value="HATPase_c"/>
    <property type="match status" value="1"/>
</dbReference>
<dbReference type="InterPro" id="IPR005467">
    <property type="entry name" value="His_kinase_dom"/>
</dbReference>
<dbReference type="EMBL" id="FMSH01000153">
    <property type="protein sequence ID" value="SCU75409.1"/>
    <property type="molecule type" value="Genomic_DNA"/>
</dbReference>
<feature type="transmembrane region" description="Helical" evidence="9">
    <location>
        <begin position="208"/>
        <end position="227"/>
    </location>
</feature>
<evidence type="ECO:0000256" key="8">
    <source>
        <dbReference type="ARBA" id="ARBA00023012"/>
    </source>
</evidence>
<keyword evidence="6 11" id="KW-0418">Kinase</keyword>
<dbReference type="SUPFAM" id="SSF47384">
    <property type="entry name" value="Homodimeric domain of signal transducing histidine kinase"/>
    <property type="match status" value="1"/>
</dbReference>
<dbReference type="Gene3D" id="1.10.287.130">
    <property type="match status" value="1"/>
</dbReference>
<keyword evidence="4 11" id="KW-0808">Transferase</keyword>
<keyword evidence="9" id="KW-0472">Membrane</keyword>
<dbReference type="PROSITE" id="PS50109">
    <property type="entry name" value="HIS_KIN"/>
    <property type="match status" value="1"/>
</dbReference>
<dbReference type="Gene3D" id="3.30.565.10">
    <property type="entry name" value="Histidine kinase-like ATPase, C-terminal domain"/>
    <property type="match status" value="1"/>
</dbReference>
<evidence type="ECO:0000256" key="3">
    <source>
        <dbReference type="ARBA" id="ARBA00022553"/>
    </source>
</evidence>
<protein>
    <recommendedName>
        <fullName evidence="2">histidine kinase</fullName>
        <ecNumber evidence="2">2.7.13.3</ecNumber>
    </recommendedName>
</protein>
<feature type="transmembrane region" description="Helical" evidence="9">
    <location>
        <begin position="105"/>
        <end position="124"/>
    </location>
</feature>
<dbReference type="AlphaFoldDB" id="A0A1K0IDK9"/>
<dbReference type="InterPro" id="IPR003594">
    <property type="entry name" value="HATPase_dom"/>
</dbReference>
<dbReference type="PANTHER" id="PTHR43065">
    <property type="entry name" value="SENSOR HISTIDINE KINASE"/>
    <property type="match status" value="1"/>
</dbReference>
<keyword evidence="9" id="KW-1133">Transmembrane helix</keyword>
<dbReference type="GO" id="GO:0005524">
    <property type="term" value="F:ATP binding"/>
    <property type="evidence" value="ECO:0007669"/>
    <property type="project" value="UniProtKB-KW"/>
</dbReference>
<evidence type="ECO:0000256" key="2">
    <source>
        <dbReference type="ARBA" id="ARBA00012438"/>
    </source>
</evidence>
<evidence type="ECO:0000256" key="4">
    <source>
        <dbReference type="ARBA" id="ARBA00022679"/>
    </source>
</evidence>
<keyword evidence="7" id="KW-0067">ATP-binding</keyword>
<dbReference type="GO" id="GO:0016787">
    <property type="term" value="F:hydrolase activity"/>
    <property type="evidence" value="ECO:0007669"/>
    <property type="project" value="UniProtKB-KW"/>
</dbReference>
<organism evidence="11">
    <name type="scientific">Cupriavidus necator</name>
    <name type="common">Alcaligenes eutrophus</name>
    <name type="synonym">Ralstonia eutropha</name>
    <dbReference type="NCBI Taxonomy" id="106590"/>
    <lineage>
        <taxon>Bacteria</taxon>
        <taxon>Pseudomonadati</taxon>
        <taxon>Pseudomonadota</taxon>
        <taxon>Betaproteobacteria</taxon>
        <taxon>Burkholderiales</taxon>
        <taxon>Burkholderiaceae</taxon>
        <taxon>Cupriavidus</taxon>
    </lineage>
</organism>
<keyword evidence="8" id="KW-0902">Two-component regulatory system</keyword>
<evidence type="ECO:0000259" key="10">
    <source>
        <dbReference type="PROSITE" id="PS50109"/>
    </source>
</evidence>
<feature type="transmembrane region" description="Helical" evidence="9">
    <location>
        <begin position="133"/>
        <end position="151"/>
    </location>
</feature>
<gene>
    <name evidence="11" type="primary">cqsS</name>
    <name evidence="11" type="ORF">CNECB9_2360006</name>
</gene>
<keyword evidence="5" id="KW-0547">Nucleotide-binding</keyword>
<dbReference type="PANTHER" id="PTHR43065:SF10">
    <property type="entry name" value="PEROXIDE STRESS-ACTIVATED HISTIDINE KINASE MAK3"/>
    <property type="match status" value="1"/>
</dbReference>
<proteinExistence type="predicted"/>
<keyword evidence="3" id="KW-0597">Phosphoprotein</keyword>
<comment type="catalytic activity">
    <reaction evidence="1">
        <text>ATP + protein L-histidine = ADP + protein N-phospho-L-histidine.</text>
        <dbReference type="EC" id="2.7.13.3"/>
    </reaction>
</comment>
<reference evidence="11" key="1">
    <citation type="submission" date="2016-09" db="EMBL/GenBank/DDBJ databases">
        <authorList>
            <person name="Capua I."/>
            <person name="De Benedictis P."/>
            <person name="Joannis T."/>
            <person name="Lombin L.H."/>
            <person name="Cattoli G."/>
        </authorList>
    </citation>
    <scope>NUCLEOTIDE SEQUENCE</scope>
    <source>
        <strain evidence="11">B9</strain>
    </source>
</reference>
<evidence type="ECO:0000313" key="11">
    <source>
        <dbReference type="EMBL" id="SCU75409.1"/>
    </source>
</evidence>
<keyword evidence="11" id="KW-0378">Hydrolase</keyword>
<dbReference type="SMART" id="SM00388">
    <property type="entry name" value="HisKA"/>
    <property type="match status" value="1"/>
</dbReference>
<evidence type="ECO:0000256" key="6">
    <source>
        <dbReference type="ARBA" id="ARBA00022777"/>
    </source>
</evidence>
<dbReference type="InterPro" id="IPR004358">
    <property type="entry name" value="Sig_transdc_His_kin-like_C"/>
</dbReference>
<dbReference type="Pfam" id="PF00512">
    <property type="entry name" value="HisKA"/>
    <property type="match status" value="1"/>
</dbReference>
<evidence type="ECO:0000256" key="7">
    <source>
        <dbReference type="ARBA" id="ARBA00022840"/>
    </source>
</evidence>
<dbReference type="InterPro" id="IPR003661">
    <property type="entry name" value="HisK_dim/P_dom"/>
</dbReference>
<dbReference type="GO" id="GO:0000155">
    <property type="term" value="F:phosphorelay sensor kinase activity"/>
    <property type="evidence" value="ECO:0007669"/>
    <property type="project" value="InterPro"/>
</dbReference>
<sequence>MVLDAPGPAQVSKSHKRAAGRLPRGVVLEMDAKVAQAEDGRTSLAGVARHAWQTVFETAARATLLDEESVIRLRRIQMVGALGVIGHPLYYVIWSYIFPQPYENLWLRLVCTALFVPLLFASAFSDRRWLPPYALFAITVGLPFAFIFFYLENGGSMVWAESVIIAVVILYHFNTAFATIALFSGAAAAIALFVLTGNSMGGIPWEPVLLQLPVIGFVIAVLVVIKMDRQLLAEQKRRGMAAALATVAHELRTPLTSLAMTARGLKARLPAALDQDTPLRDGLMQAVARMESDLAHISDSIELLVANSKNPDNATQELFELGGVIRDAVGRFPFEQSDLELVTVDLPGPAYVMGNAQLFGLVTTNLLKNALEATKRAGKGTIHIRCEVRPDAVHVVFRDTATGVPSQVLARMFQPFFSYPAHRGTGIGLAFCQKVLNSWGASISCRSEEHVFTEFDMRLPRKGKWPEAPLQ</sequence>
<dbReference type="InterPro" id="IPR036890">
    <property type="entry name" value="HATPase_C_sf"/>
</dbReference>
<feature type="transmembrane region" description="Helical" evidence="9">
    <location>
        <begin position="79"/>
        <end position="99"/>
    </location>
</feature>